<proteinExistence type="predicted"/>
<evidence type="ECO:0000313" key="1">
    <source>
        <dbReference type="EMBL" id="MFC3458660.1"/>
    </source>
</evidence>
<keyword evidence="2" id="KW-1185">Reference proteome</keyword>
<dbReference type="Proteomes" id="UP001595665">
    <property type="component" value="Unassembled WGS sequence"/>
</dbReference>
<dbReference type="RefSeq" id="WP_379735122.1">
    <property type="nucleotide sequence ID" value="NZ_JBHRVV010000001.1"/>
</dbReference>
<dbReference type="EMBL" id="JBHRVV010000001">
    <property type="protein sequence ID" value="MFC3458660.1"/>
    <property type="molecule type" value="Genomic_DNA"/>
</dbReference>
<accession>A0ABV7PHK1</accession>
<sequence length="88" mass="9951">MTHFPSELVDGRFRLAAIRRDQPLQPKAELVLAAITSYQFLVEIRRNRSTISFIFENQPTSLLAPGGIFVILSSASGRNTIERPSSWY</sequence>
<organism evidence="1 2">
    <name type="scientific">Massilia haematophila</name>
    <dbReference type="NCBI Taxonomy" id="457923"/>
    <lineage>
        <taxon>Bacteria</taxon>
        <taxon>Pseudomonadati</taxon>
        <taxon>Pseudomonadota</taxon>
        <taxon>Betaproteobacteria</taxon>
        <taxon>Burkholderiales</taxon>
        <taxon>Oxalobacteraceae</taxon>
        <taxon>Telluria group</taxon>
        <taxon>Massilia</taxon>
    </lineage>
</organism>
<evidence type="ECO:0000313" key="2">
    <source>
        <dbReference type="Proteomes" id="UP001595665"/>
    </source>
</evidence>
<gene>
    <name evidence="1" type="ORF">ACFOPH_10460</name>
</gene>
<reference evidence="2" key="1">
    <citation type="journal article" date="2019" name="Int. J. Syst. Evol. Microbiol.">
        <title>The Global Catalogue of Microorganisms (GCM) 10K type strain sequencing project: providing services to taxonomists for standard genome sequencing and annotation.</title>
        <authorList>
            <consortium name="The Broad Institute Genomics Platform"/>
            <consortium name="The Broad Institute Genome Sequencing Center for Infectious Disease"/>
            <person name="Wu L."/>
            <person name="Ma J."/>
        </authorList>
    </citation>
    <scope>NUCLEOTIDE SEQUENCE [LARGE SCALE GENOMIC DNA]</scope>
    <source>
        <strain evidence="2">CCM 7480</strain>
    </source>
</reference>
<name>A0ABV7PHK1_9BURK</name>
<comment type="caution">
    <text evidence="1">The sequence shown here is derived from an EMBL/GenBank/DDBJ whole genome shotgun (WGS) entry which is preliminary data.</text>
</comment>
<protein>
    <submittedName>
        <fullName evidence="1">Uncharacterized protein</fullName>
    </submittedName>
</protein>